<gene>
    <name evidence="2" type="ORF">MGMO_184c00060</name>
</gene>
<keyword evidence="3" id="KW-1185">Reference proteome</keyword>
<name>V5B0E1_9GAMM</name>
<evidence type="ECO:0000313" key="2">
    <source>
        <dbReference type="EMBL" id="ESS66585.1"/>
    </source>
</evidence>
<dbReference type="AlphaFoldDB" id="V5B0E1"/>
<reference evidence="2 3" key="1">
    <citation type="journal article" date="2013" name="Genome Announc.">
        <title>Draft Genome Sequence of the Methanotrophic Gammaproteobacterium Methyloglobulus morosus DSM 22980 Strain KoM1.</title>
        <authorList>
            <person name="Poehlein A."/>
            <person name="Deutzmann J.S."/>
            <person name="Daniel R."/>
            <person name="Simeonova D.D."/>
        </authorList>
    </citation>
    <scope>NUCLEOTIDE SEQUENCE [LARGE SCALE GENOMIC DNA]</scope>
    <source>
        <strain evidence="2 3">KoM1</strain>
    </source>
</reference>
<dbReference type="RefSeq" id="WP_023496573.1">
    <property type="nucleotide sequence ID" value="NZ_AYLO01000166.1"/>
</dbReference>
<feature type="domain" description="HDOD" evidence="1">
    <location>
        <begin position="21"/>
        <end position="219"/>
    </location>
</feature>
<evidence type="ECO:0000313" key="3">
    <source>
        <dbReference type="Proteomes" id="UP000017842"/>
    </source>
</evidence>
<organism evidence="2 3">
    <name type="scientific">Methyloglobulus morosus KoM1</name>
    <dbReference type="NCBI Taxonomy" id="1116472"/>
    <lineage>
        <taxon>Bacteria</taxon>
        <taxon>Pseudomonadati</taxon>
        <taxon>Pseudomonadota</taxon>
        <taxon>Gammaproteobacteria</taxon>
        <taxon>Methylococcales</taxon>
        <taxon>Methylococcaceae</taxon>
        <taxon>Methyloglobulus</taxon>
    </lineage>
</organism>
<dbReference type="EMBL" id="AYLO01000166">
    <property type="protein sequence ID" value="ESS66585.1"/>
    <property type="molecule type" value="Genomic_DNA"/>
</dbReference>
<dbReference type="CDD" id="cd00077">
    <property type="entry name" value="HDc"/>
    <property type="match status" value="1"/>
</dbReference>
<dbReference type="STRING" id="1116472.MGMO_184c00060"/>
<dbReference type="InterPro" id="IPR006675">
    <property type="entry name" value="HDIG_dom"/>
</dbReference>
<dbReference type="InterPro" id="IPR003607">
    <property type="entry name" value="HD/PDEase_dom"/>
</dbReference>
<dbReference type="PROSITE" id="PS51833">
    <property type="entry name" value="HDOD"/>
    <property type="match status" value="1"/>
</dbReference>
<dbReference type="Gene3D" id="1.10.3210.10">
    <property type="entry name" value="Hypothetical protein af1432"/>
    <property type="match status" value="1"/>
</dbReference>
<dbReference type="PANTHER" id="PTHR33525">
    <property type="match status" value="1"/>
</dbReference>
<dbReference type="OrthoDB" id="9770715at2"/>
<dbReference type="SUPFAM" id="SSF109604">
    <property type="entry name" value="HD-domain/PDEase-like"/>
    <property type="match status" value="1"/>
</dbReference>
<dbReference type="eggNOG" id="COG1639">
    <property type="taxonomic scope" value="Bacteria"/>
</dbReference>
<proteinExistence type="predicted"/>
<protein>
    <recommendedName>
        <fullName evidence="1">HDOD domain-containing protein</fullName>
    </recommendedName>
</protein>
<accession>V5B0E1</accession>
<dbReference type="PANTHER" id="PTHR33525:SF3">
    <property type="entry name" value="RIBONUCLEASE Y"/>
    <property type="match status" value="1"/>
</dbReference>
<evidence type="ECO:0000259" key="1">
    <source>
        <dbReference type="PROSITE" id="PS51833"/>
    </source>
</evidence>
<comment type="caution">
    <text evidence="2">The sequence shown here is derived from an EMBL/GenBank/DDBJ whole genome shotgun (WGS) entry which is preliminary data.</text>
</comment>
<dbReference type="Pfam" id="PF08668">
    <property type="entry name" value="HDOD"/>
    <property type="match status" value="1"/>
</dbReference>
<dbReference type="NCBIfam" id="TIGR00277">
    <property type="entry name" value="HDIG"/>
    <property type="match status" value="1"/>
</dbReference>
<dbReference type="InterPro" id="IPR013976">
    <property type="entry name" value="HDOD"/>
</dbReference>
<dbReference type="InterPro" id="IPR052340">
    <property type="entry name" value="RNase_Y/CdgJ"/>
</dbReference>
<sequence length="282" mass="31151">MLKTITTSISLSDLFEGDLQLTSPPNLFFELKSVLEDPSKSLSDAGNVIANDPALTMRLLKLVNSAYFGFPGRIATVTHAISMVGSRELQNLVLATLVINKFSAQSDGMMTMHDFWAMGLRSALMAKALALALPGQIKEDMESVFICGLLHDIGKLVFYRRIPEIALQVGLLAEQTGESETDIEQKTLGFDHYDAGAELARLWHLPAIISETIGQHCRPDRSSPYYLVADLARSANLASKMDLSEDAFDSNRWGISDDDLSVIIDNVQDQFDELFSIFYPIL</sequence>
<dbReference type="Proteomes" id="UP000017842">
    <property type="component" value="Unassembled WGS sequence"/>
</dbReference>